<dbReference type="SUPFAM" id="SSF56645">
    <property type="entry name" value="Acyl-CoA dehydrogenase NM domain-like"/>
    <property type="match status" value="1"/>
</dbReference>
<evidence type="ECO:0000256" key="3">
    <source>
        <dbReference type="ARBA" id="ARBA00022630"/>
    </source>
</evidence>
<evidence type="ECO:0000256" key="1">
    <source>
        <dbReference type="ARBA" id="ARBA00001974"/>
    </source>
</evidence>
<dbReference type="Gene3D" id="1.20.140.10">
    <property type="entry name" value="Butyryl-CoA Dehydrogenase, subunit A, domain 3"/>
    <property type="match status" value="1"/>
</dbReference>
<dbReference type="EMBL" id="BAABFB010000036">
    <property type="protein sequence ID" value="GAA4478801.1"/>
    <property type="molecule type" value="Genomic_DNA"/>
</dbReference>
<comment type="similarity">
    <text evidence="2">Belongs to the acyl-CoA dehydrogenase family.</text>
</comment>
<keyword evidence="8" id="KW-1185">Reference proteome</keyword>
<evidence type="ECO:0000259" key="6">
    <source>
        <dbReference type="Pfam" id="PF00441"/>
    </source>
</evidence>
<dbReference type="SUPFAM" id="SSF47203">
    <property type="entry name" value="Acyl-CoA dehydrogenase C-terminal domain-like"/>
    <property type="match status" value="1"/>
</dbReference>
<keyword evidence="3" id="KW-0285">Flavoprotein</keyword>
<dbReference type="InterPro" id="IPR037069">
    <property type="entry name" value="AcylCoA_DH/ox_N_sf"/>
</dbReference>
<name>A0ABP8NZV2_9NOCA</name>
<evidence type="ECO:0000256" key="4">
    <source>
        <dbReference type="ARBA" id="ARBA00022827"/>
    </source>
</evidence>
<evidence type="ECO:0000313" key="8">
    <source>
        <dbReference type="Proteomes" id="UP001501183"/>
    </source>
</evidence>
<dbReference type="PANTHER" id="PTHR43884">
    <property type="entry name" value="ACYL-COA DEHYDROGENASE"/>
    <property type="match status" value="1"/>
</dbReference>
<keyword evidence="4" id="KW-0274">FAD</keyword>
<gene>
    <name evidence="7" type="ORF">GCM10023094_22990</name>
</gene>
<evidence type="ECO:0000256" key="2">
    <source>
        <dbReference type="ARBA" id="ARBA00009347"/>
    </source>
</evidence>
<dbReference type="Gene3D" id="1.10.540.10">
    <property type="entry name" value="Acyl-CoA dehydrogenase/oxidase, N-terminal domain"/>
    <property type="match status" value="1"/>
</dbReference>
<protein>
    <submittedName>
        <fullName evidence="7">Acyl-CoA dehydrogenase family protein</fullName>
    </submittedName>
</protein>
<reference evidence="8" key="1">
    <citation type="journal article" date="2019" name="Int. J. Syst. Evol. Microbiol.">
        <title>The Global Catalogue of Microorganisms (GCM) 10K type strain sequencing project: providing services to taxonomists for standard genome sequencing and annotation.</title>
        <authorList>
            <consortium name="The Broad Institute Genomics Platform"/>
            <consortium name="The Broad Institute Genome Sequencing Center for Infectious Disease"/>
            <person name="Wu L."/>
            <person name="Ma J."/>
        </authorList>
    </citation>
    <scope>NUCLEOTIDE SEQUENCE [LARGE SCALE GENOMIC DNA]</scope>
    <source>
        <strain evidence="8">JCM 32206</strain>
    </source>
</reference>
<dbReference type="PANTHER" id="PTHR43884:SF20">
    <property type="entry name" value="ACYL-COA DEHYDROGENASE FADE28"/>
    <property type="match status" value="1"/>
</dbReference>
<dbReference type="RefSeq" id="WP_345344853.1">
    <property type="nucleotide sequence ID" value="NZ_BAABFB010000036.1"/>
</dbReference>
<accession>A0ABP8NZV2</accession>
<dbReference type="InterPro" id="IPR009100">
    <property type="entry name" value="AcylCoA_DH/oxidase_NM_dom_sf"/>
</dbReference>
<feature type="domain" description="Acyl-CoA dehydrogenase/oxidase C-terminal" evidence="6">
    <location>
        <begin position="228"/>
        <end position="352"/>
    </location>
</feature>
<evidence type="ECO:0000313" key="7">
    <source>
        <dbReference type="EMBL" id="GAA4478801.1"/>
    </source>
</evidence>
<comment type="caution">
    <text evidence="7">The sequence shown here is derived from an EMBL/GenBank/DDBJ whole genome shotgun (WGS) entry which is preliminary data.</text>
</comment>
<comment type="cofactor">
    <cofactor evidence="1">
        <name>FAD</name>
        <dbReference type="ChEBI" id="CHEBI:57692"/>
    </cofactor>
</comment>
<sequence length="388" mass="39700">MILGTTPTERADSDILVSTVESAVHRLDPAGGRSERVHRDGPFDRDLWALLAGEVGIGALAVPEDRGGLGASLHDIAAVLTLLGAELSRVPYLSTVIATAVLADAPASTAADELLARIVAGELVVATVPPSSVVDHTFRAEGAGENVVVSGSASFVVDADIADVVLVFAPATDGSVGLYSVAAGGLTTARMTTTDGTRVLSTVTADRASAVLLNPRPSVRRLRDHALVALGCDSLGVASRTLDDAVAYAGSRVQFGRAVGGFQAVKHRLAEVAVAVELAKSSVAHAVWAVERGTDHELSEAAAITAIVCDDAASRATAENIQVHGGIGFTWEHTAHLYYRRALTNAVLWGSGAEHAQRLYELAAPAPARVGPGADSGAVPVPAAGLSS</sequence>
<organism evidence="7 8">
    <name type="scientific">Rhodococcus olei</name>
    <dbReference type="NCBI Taxonomy" id="2161675"/>
    <lineage>
        <taxon>Bacteria</taxon>
        <taxon>Bacillati</taxon>
        <taxon>Actinomycetota</taxon>
        <taxon>Actinomycetes</taxon>
        <taxon>Mycobacteriales</taxon>
        <taxon>Nocardiaceae</taxon>
        <taxon>Rhodococcus</taxon>
    </lineage>
</organism>
<dbReference type="InterPro" id="IPR036250">
    <property type="entry name" value="AcylCo_DH-like_C"/>
</dbReference>
<dbReference type="InterPro" id="IPR009075">
    <property type="entry name" value="AcylCo_DH/oxidase_C"/>
</dbReference>
<keyword evidence="5" id="KW-0560">Oxidoreductase</keyword>
<dbReference type="Pfam" id="PF00441">
    <property type="entry name" value="Acyl-CoA_dh_1"/>
    <property type="match status" value="1"/>
</dbReference>
<proteinExistence type="inferred from homology"/>
<dbReference type="Proteomes" id="UP001501183">
    <property type="component" value="Unassembled WGS sequence"/>
</dbReference>
<evidence type="ECO:0000256" key="5">
    <source>
        <dbReference type="ARBA" id="ARBA00023002"/>
    </source>
</evidence>